<evidence type="ECO:0000313" key="19">
    <source>
        <dbReference type="EMBL" id="KAL2490451.1"/>
    </source>
</evidence>
<evidence type="ECO:0000256" key="9">
    <source>
        <dbReference type="ARBA" id="ARBA00023085"/>
    </source>
</evidence>
<accession>A0ABD1RQA8</accession>
<dbReference type="InterPro" id="IPR011050">
    <property type="entry name" value="Pectin_lyase_fold/virulence"/>
</dbReference>
<comment type="caution">
    <text evidence="19">The sequence shown here is derived from an EMBL/GenBank/DDBJ whole genome shotgun (WGS) entry which is preliminary data.</text>
</comment>
<dbReference type="SUPFAM" id="SSF51126">
    <property type="entry name" value="Pectin lyase-like"/>
    <property type="match status" value="1"/>
</dbReference>
<dbReference type="AlphaFoldDB" id="A0ABD1RQA8"/>
<dbReference type="CDD" id="cd15798">
    <property type="entry name" value="PMEI-like_3"/>
    <property type="match status" value="1"/>
</dbReference>
<dbReference type="Pfam" id="PF01095">
    <property type="entry name" value="Pectinesterase"/>
    <property type="match status" value="1"/>
</dbReference>
<dbReference type="FunFam" id="2.160.20.10:FF:000001">
    <property type="entry name" value="Pectinesterase"/>
    <property type="match status" value="1"/>
</dbReference>
<dbReference type="Proteomes" id="UP001604336">
    <property type="component" value="Unassembled WGS sequence"/>
</dbReference>
<dbReference type="NCBIfam" id="TIGR01614">
    <property type="entry name" value="PME_inhib"/>
    <property type="match status" value="1"/>
</dbReference>
<dbReference type="InterPro" id="IPR000070">
    <property type="entry name" value="Pectinesterase_cat"/>
</dbReference>
<evidence type="ECO:0000256" key="5">
    <source>
        <dbReference type="ARBA" id="ARBA00013229"/>
    </source>
</evidence>
<keyword evidence="10" id="KW-1015">Disulfide bond</keyword>
<evidence type="ECO:0000256" key="7">
    <source>
        <dbReference type="ARBA" id="ARBA00022525"/>
    </source>
</evidence>
<dbReference type="InterPro" id="IPR033131">
    <property type="entry name" value="Pectinesterase_Asp_AS"/>
</dbReference>
<dbReference type="Gene3D" id="2.160.20.10">
    <property type="entry name" value="Single-stranded right-handed beta-helix, Pectin lyase-like"/>
    <property type="match status" value="1"/>
</dbReference>
<evidence type="ECO:0000256" key="3">
    <source>
        <dbReference type="ARBA" id="ARBA00006027"/>
    </source>
</evidence>
<keyword evidence="6" id="KW-0134">Cell wall</keyword>
<feature type="compositionally biased region" description="Basic and acidic residues" evidence="16">
    <location>
        <begin position="582"/>
        <end position="670"/>
    </location>
</feature>
<dbReference type="PANTHER" id="PTHR31707">
    <property type="entry name" value="PECTINESTERASE"/>
    <property type="match status" value="1"/>
</dbReference>
<evidence type="ECO:0000256" key="6">
    <source>
        <dbReference type="ARBA" id="ARBA00022512"/>
    </source>
</evidence>
<keyword evidence="9" id="KW-0063">Aspartyl esterase</keyword>
<dbReference type="InterPro" id="IPR012334">
    <property type="entry name" value="Pectin_lyas_fold"/>
</dbReference>
<evidence type="ECO:0000256" key="13">
    <source>
        <dbReference type="ARBA" id="ARBA00047928"/>
    </source>
</evidence>
<keyword evidence="17" id="KW-0732">Signal</keyword>
<evidence type="ECO:0000256" key="17">
    <source>
        <dbReference type="SAM" id="SignalP"/>
    </source>
</evidence>
<evidence type="ECO:0000256" key="12">
    <source>
        <dbReference type="ARBA" id="ARBA00023316"/>
    </source>
</evidence>
<sequence>MANKKKIATLSICSLFLVAMVVALTIGTRDDEKTDSSGHSDISSSSKAIQTICGSTDYQETCVDTLKSSDKDTDDPKELIGLAFEAAIKYIEGAAKNSTVLQKLQSDPRAKSALHDCHELANRAVNDLRRSYDKFKDFDVTRFNGMLSDLKIWLSGAITYQETCLDGFEDVSGDAEEKMREALKKAMELTSNGLAMVTEISTVLESLGVQGFNNRRLLSEDLPIMGHRGEIPDWIDIERRALLHAEPKQIKPDLVVAKDGSGKYRTINEALKDIPKNGNKTFVLYIKQGVYQEKVQFNSSLTHLFVIGDGPTKTKITGRLNFIDGTNTYQTATVAVQADNFMAKNIGFENSAGPDKHQAVALRVSADKAIFYNCQMDAYQDTLYVHTYRQFYRDCVISGTIDFIFGDSAAFFQGCTLVVRKPLDNQQNIVTAQGRKDVRQPTGIVLQNCTFTADPAYYPVRNTIKSYLGRPWKEYSRTIIMESYLDDLIQPQGWLPWNATFALETLFYAEFNNRGPAAPKAERIKWPGVKELPSNRVERFTAAEFIGGDVWIPPTGVPYAPGFIFPVPKEDPNVKYSAVVPEENKDLGENGQKESYISKEKKDKDKDTDSDKKKDEDKDSDKKKDEDEDKDSDKKKDEDEDKDSDKKKDEDKDADKDSHKKKEKSSDNSKSDSVTVQAPAPSPAGDSASYAAVPTSISESPAQSPYAAAPALSTTSPPKEGDAEYIYRPRQPSPRISMLAASAPEFTVIFLNFESLLNQKVEEAITRRKNKGRPISIKKELFTEEVMAIPLSNFKELTYRFDGTTDLIDHIRTFQDRVRLHGWLDAIACRAFPITQRKDAREWFDTLLPRFNSYFRGLREQICSLLNGLRNHTFRANLSRKPLGSMTEMLRRGKEYIGQEEVMSATYTSRETGKGNNRKMRHEESTEKRYTNNRPTADFRYRPKVEAVNAISHAELAAPLFAILKEMNNLRDVQWPEKLRYDPSLRDCSRVCDFHKDHEHTTG</sequence>
<evidence type="ECO:0000259" key="18">
    <source>
        <dbReference type="SMART" id="SM00856"/>
    </source>
</evidence>
<evidence type="ECO:0000256" key="14">
    <source>
        <dbReference type="ARBA" id="ARBA00057335"/>
    </source>
</evidence>
<dbReference type="SUPFAM" id="SSF101148">
    <property type="entry name" value="Plant invertase/pectin methylesterase inhibitor"/>
    <property type="match status" value="1"/>
</dbReference>
<keyword evidence="12" id="KW-0961">Cell wall biogenesis/degradation</keyword>
<reference evidence="20" key="1">
    <citation type="submission" date="2024-07" db="EMBL/GenBank/DDBJ databases">
        <title>Two chromosome-level genome assemblies of Korean endemic species Abeliophyllum distichum and Forsythia ovata (Oleaceae).</title>
        <authorList>
            <person name="Jang H."/>
        </authorList>
    </citation>
    <scope>NUCLEOTIDE SEQUENCE [LARGE SCALE GENOMIC DNA]</scope>
</reference>
<dbReference type="Gene3D" id="1.20.140.40">
    <property type="entry name" value="Invertase/pectin methylesterase inhibitor family protein"/>
    <property type="match status" value="1"/>
</dbReference>
<comment type="function">
    <text evidence="14">Acts in the modification of cell walls via demethylesterification of cell wall pectin.</text>
</comment>
<feature type="domain" description="Pectinesterase inhibitor" evidence="18">
    <location>
        <begin position="44"/>
        <end position="196"/>
    </location>
</feature>
<feature type="signal peptide" evidence="17">
    <location>
        <begin position="1"/>
        <end position="23"/>
    </location>
</feature>
<comment type="similarity">
    <text evidence="3">In the N-terminal section; belongs to the PMEI family.</text>
</comment>
<keyword evidence="20" id="KW-1185">Reference proteome</keyword>
<feature type="region of interest" description="Disordered" evidence="16">
    <location>
        <begin position="909"/>
        <end position="930"/>
    </location>
</feature>
<evidence type="ECO:0000256" key="11">
    <source>
        <dbReference type="ARBA" id="ARBA00023180"/>
    </source>
</evidence>
<evidence type="ECO:0000256" key="4">
    <source>
        <dbReference type="ARBA" id="ARBA00007786"/>
    </source>
</evidence>
<dbReference type="GO" id="GO:0071555">
    <property type="term" value="P:cell wall organization"/>
    <property type="evidence" value="ECO:0007669"/>
    <property type="project" value="UniProtKB-KW"/>
</dbReference>
<evidence type="ECO:0000313" key="20">
    <source>
        <dbReference type="Proteomes" id="UP001604336"/>
    </source>
</evidence>
<feature type="active site" evidence="15">
    <location>
        <position position="402"/>
    </location>
</feature>
<dbReference type="PROSITE" id="PS00503">
    <property type="entry name" value="PECTINESTERASE_2"/>
    <property type="match status" value="1"/>
</dbReference>
<comment type="subcellular location">
    <subcellularLocation>
        <location evidence="1">Secreted</location>
        <location evidence="1">Cell wall</location>
    </subcellularLocation>
</comment>
<evidence type="ECO:0000256" key="8">
    <source>
        <dbReference type="ARBA" id="ARBA00022801"/>
    </source>
</evidence>
<feature type="compositionally biased region" description="Low complexity" evidence="16">
    <location>
        <begin position="683"/>
        <end position="718"/>
    </location>
</feature>
<evidence type="ECO:0000256" key="16">
    <source>
        <dbReference type="SAM" id="MobiDB-lite"/>
    </source>
</evidence>
<dbReference type="InterPro" id="IPR006501">
    <property type="entry name" value="Pectinesterase_inhib_dom"/>
</dbReference>
<gene>
    <name evidence="19" type="ORF">Adt_26079</name>
</gene>
<dbReference type="SMART" id="SM00856">
    <property type="entry name" value="PMEI"/>
    <property type="match status" value="1"/>
</dbReference>
<protein>
    <recommendedName>
        <fullName evidence="5">pectinesterase</fullName>
        <ecNumber evidence="5">3.1.1.11</ecNumber>
    </recommendedName>
</protein>
<proteinExistence type="inferred from homology"/>
<dbReference type="EC" id="3.1.1.11" evidence="5"/>
<evidence type="ECO:0000256" key="15">
    <source>
        <dbReference type="PROSITE-ProRule" id="PRU10040"/>
    </source>
</evidence>
<keyword evidence="7" id="KW-0964">Secreted</keyword>
<dbReference type="GO" id="GO:0030599">
    <property type="term" value="F:pectinesterase activity"/>
    <property type="evidence" value="ECO:0007669"/>
    <property type="project" value="UniProtKB-EC"/>
</dbReference>
<comment type="similarity">
    <text evidence="4">In the C-terminal section; belongs to the pectinesterase family.</text>
</comment>
<dbReference type="Pfam" id="PF04043">
    <property type="entry name" value="PMEI"/>
    <property type="match status" value="1"/>
</dbReference>
<feature type="compositionally biased region" description="Basic and acidic residues" evidence="16">
    <location>
        <begin position="921"/>
        <end position="930"/>
    </location>
</feature>
<organism evidence="19 20">
    <name type="scientific">Abeliophyllum distichum</name>
    <dbReference type="NCBI Taxonomy" id="126358"/>
    <lineage>
        <taxon>Eukaryota</taxon>
        <taxon>Viridiplantae</taxon>
        <taxon>Streptophyta</taxon>
        <taxon>Embryophyta</taxon>
        <taxon>Tracheophyta</taxon>
        <taxon>Spermatophyta</taxon>
        <taxon>Magnoliopsida</taxon>
        <taxon>eudicotyledons</taxon>
        <taxon>Gunneridae</taxon>
        <taxon>Pentapetalae</taxon>
        <taxon>asterids</taxon>
        <taxon>lamiids</taxon>
        <taxon>Lamiales</taxon>
        <taxon>Oleaceae</taxon>
        <taxon>Forsythieae</taxon>
        <taxon>Abeliophyllum</taxon>
    </lineage>
</organism>
<comment type="catalytic activity">
    <reaction evidence="13">
        <text>[(1-&gt;4)-alpha-D-galacturonosyl methyl ester](n) + n H2O = [(1-&gt;4)-alpha-D-galacturonosyl](n) + n methanol + n H(+)</text>
        <dbReference type="Rhea" id="RHEA:22380"/>
        <dbReference type="Rhea" id="RHEA-COMP:14570"/>
        <dbReference type="Rhea" id="RHEA-COMP:14573"/>
        <dbReference type="ChEBI" id="CHEBI:15377"/>
        <dbReference type="ChEBI" id="CHEBI:15378"/>
        <dbReference type="ChEBI" id="CHEBI:17790"/>
        <dbReference type="ChEBI" id="CHEBI:140522"/>
        <dbReference type="ChEBI" id="CHEBI:140523"/>
        <dbReference type="EC" id="3.1.1.11"/>
    </reaction>
</comment>
<feature type="region of interest" description="Disordered" evidence="16">
    <location>
        <begin position="580"/>
        <end position="726"/>
    </location>
</feature>
<feature type="chain" id="PRO_5044826499" description="pectinesterase" evidence="17">
    <location>
        <begin position="24"/>
        <end position="1003"/>
    </location>
</feature>
<comment type="pathway">
    <text evidence="2">Glycan metabolism; pectin degradation; 2-dehydro-3-deoxy-D-gluconate from pectin: step 1/5.</text>
</comment>
<dbReference type="FunFam" id="1.20.140.40:FF:000001">
    <property type="entry name" value="Pectinesterase"/>
    <property type="match status" value="1"/>
</dbReference>
<dbReference type="EMBL" id="JBFOLK010000008">
    <property type="protein sequence ID" value="KAL2490451.1"/>
    <property type="molecule type" value="Genomic_DNA"/>
</dbReference>
<name>A0ABD1RQA8_9LAMI</name>
<keyword evidence="8" id="KW-0378">Hydrolase</keyword>
<evidence type="ECO:0000256" key="2">
    <source>
        <dbReference type="ARBA" id="ARBA00005184"/>
    </source>
</evidence>
<dbReference type="InterPro" id="IPR035513">
    <property type="entry name" value="Invertase/methylesterase_inhib"/>
</dbReference>
<evidence type="ECO:0000256" key="1">
    <source>
        <dbReference type="ARBA" id="ARBA00004191"/>
    </source>
</evidence>
<evidence type="ECO:0000256" key="10">
    <source>
        <dbReference type="ARBA" id="ARBA00023157"/>
    </source>
</evidence>
<keyword evidence="11" id="KW-0325">Glycoprotein</keyword>